<protein>
    <recommendedName>
        <fullName evidence="4">DUF5050 domain-containing protein</fullName>
    </recommendedName>
</protein>
<reference evidence="2 3" key="1">
    <citation type="submission" date="2019-10" db="EMBL/GenBank/DDBJ databases">
        <title>A soil myxobacterium in the family Polyangiaceae.</title>
        <authorList>
            <person name="Li Y."/>
            <person name="Wang J."/>
        </authorList>
    </citation>
    <scope>NUCLEOTIDE SEQUENCE [LARGE SCALE GENOMIC DNA]</scope>
    <source>
        <strain evidence="2 3">DSM 14734</strain>
    </source>
</reference>
<name>A0A6N7PXM6_9BACT</name>
<dbReference type="EMBL" id="WJIE01000013">
    <property type="protein sequence ID" value="MRG96838.1"/>
    <property type="molecule type" value="Genomic_DNA"/>
</dbReference>
<dbReference type="PROSITE" id="PS51257">
    <property type="entry name" value="PROKAR_LIPOPROTEIN"/>
    <property type="match status" value="1"/>
</dbReference>
<comment type="caution">
    <text evidence="2">The sequence shown here is derived from an EMBL/GenBank/DDBJ whole genome shotgun (WGS) entry which is preliminary data.</text>
</comment>
<feature type="chain" id="PRO_5026930675" description="DUF5050 domain-containing protein" evidence="1">
    <location>
        <begin position="25"/>
        <end position="389"/>
    </location>
</feature>
<dbReference type="OrthoDB" id="5242130at2"/>
<evidence type="ECO:0000256" key="1">
    <source>
        <dbReference type="SAM" id="SignalP"/>
    </source>
</evidence>
<feature type="signal peptide" evidence="1">
    <location>
        <begin position="1"/>
        <end position="24"/>
    </location>
</feature>
<evidence type="ECO:0000313" key="2">
    <source>
        <dbReference type="EMBL" id="MRG96838.1"/>
    </source>
</evidence>
<keyword evidence="1" id="KW-0732">Signal</keyword>
<dbReference type="RefSeq" id="WP_153823631.1">
    <property type="nucleotide sequence ID" value="NZ_WJIE01000013.1"/>
</dbReference>
<accession>A0A6N7PXM6</accession>
<gene>
    <name evidence="2" type="ORF">GF068_33680</name>
</gene>
<evidence type="ECO:0000313" key="3">
    <source>
        <dbReference type="Proteomes" id="UP000440224"/>
    </source>
</evidence>
<keyword evidence="3" id="KW-1185">Reference proteome</keyword>
<dbReference type="Proteomes" id="UP000440224">
    <property type="component" value="Unassembled WGS sequence"/>
</dbReference>
<dbReference type="AlphaFoldDB" id="A0A6N7PXM6"/>
<sequence length="389" mass="40790">MTLSWFRASPLVFGVALVSGCGSAEDPRPPAPPASICAALPCEGGGGACEPLVIEPNVVMGALSSDAESIVVREWAAVGSIRRLPKPGCSVPLLDVGGLRVEWAVVASDYLAWTQQGNEGTCHVSNLTWCDPRNCDPEVIGVLGAQPEFERLAGLALGDEFLYYMLADGLVGRVARGSDEYEALWVDPAYTPGDVAPILHDLRLHDGRLYFTRSAMGDDVPDSCVDGEKSSTGAVMTIEPVASAEAVTLAADVNGATSLDVGGEYVFFFADDGTLLHRVPRAGGAVEALLPGGELVLADPATDGRLATRPPIEVQGDWVYFGAKTADGGRAIARIRASGAAWNAEAAEVVARPAGRFHFVADEEGVYWIECPTNEDCGAGRLLGRALPP</sequence>
<evidence type="ECO:0008006" key="4">
    <source>
        <dbReference type="Google" id="ProtNLM"/>
    </source>
</evidence>
<proteinExistence type="predicted"/>
<organism evidence="2 3">
    <name type="scientific">Polyangium spumosum</name>
    <dbReference type="NCBI Taxonomy" id="889282"/>
    <lineage>
        <taxon>Bacteria</taxon>
        <taxon>Pseudomonadati</taxon>
        <taxon>Myxococcota</taxon>
        <taxon>Polyangia</taxon>
        <taxon>Polyangiales</taxon>
        <taxon>Polyangiaceae</taxon>
        <taxon>Polyangium</taxon>
    </lineage>
</organism>